<accession>A0A811KYR9</accession>
<keyword evidence="7" id="KW-1185">Reference proteome</keyword>
<dbReference type="PROSITE" id="PS50948">
    <property type="entry name" value="PAN"/>
    <property type="match status" value="5"/>
</dbReference>
<dbReference type="InterPro" id="IPR003609">
    <property type="entry name" value="Pan_app"/>
</dbReference>
<feature type="domain" description="ZP" evidence="5">
    <location>
        <begin position="930"/>
        <end position="1178"/>
    </location>
</feature>
<feature type="domain" description="Apple" evidence="4">
    <location>
        <begin position="79"/>
        <end position="172"/>
    </location>
</feature>
<gene>
    <name evidence="6" type="ORF">BOKJ2_LOCUS9066</name>
</gene>
<feature type="signal peptide" evidence="3">
    <location>
        <begin position="1"/>
        <end position="21"/>
    </location>
</feature>
<comment type="caution">
    <text evidence="6">The sequence shown here is derived from an EMBL/GenBank/DDBJ whole genome shotgun (WGS) entry which is preliminary data.</text>
</comment>
<dbReference type="OrthoDB" id="6423981at2759"/>
<dbReference type="Proteomes" id="UP000614601">
    <property type="component" value="Unassembled WGS sequence"/>
</dbReference>
<evidence type="ECO:0000259" key="5">
    <source>
        <dbReference type="PROSITE" id="PS51034"/>
    </source>
</evidence>
<dbReference type="SMART" id="SM00241">
    <property type="entry name" value="ZP"/>
    <property type="match status" value="1"/>
</dbReference>
<feature type="region of interest" description="Disordered" evidence="1">
    <location>
        <begin position="692"/>
        <end position="711"/>
    </location>
</feature>
<dbReference type="Proteomes" id="UP000783686">
    <property type="component" value="Unassembled WGS sequence"/>
</dbReference>
<dbReference type="EMBL" id="CAJFDH010000004">
    <property type="protein sequence ID" value="CAD5220682.1"/>
    <property type="molecule type" value="Genomic_DNA"/>
</dbReference>
<dbReference type="SMART" id="SM00473">
    <property type="entry name" value="PAN_AP"/>
    <property type="match status" value="5"/>
</dbReference>
<feature type="compositionally biased region" description="Basic and acidic residues" evidence="1">
    <location>
        <begin position="821"/>
        <end position="834"/>
    </location>
</feature>
<evidence type="ECO:0000259" key="4">
    <source>
        <dbReference type="PROSITE" id="PS50948"/>
    </source>
</evidence>
<feature type="compositionally biased region" description="Low complexity" evidence="1">
    <location>
        <begin position="890"/>
        <end position="907"/>
    </location>
</feature>
<sequence length="1297" mass="146703">MLKQWFELLLLLICSSGFVNCTDVPDLIDTEPFEAFDFGPNQEQPAEKQIIAEQTLSSQTESPSRSPSSQTALKETGLCSLLNELPTFIKRDKVQSKGIPKFVHFMDSLAECVEVCRQRIEPIEQTSFECHGFIFNHRSHGKNSCEFFDDISLIEPIDQKWENGSTFFERVCLEIPVKCGESAYTFDYVSGKKTHSTPIGIMTVKNHVECLNLCSVKNGCKSVNYVESERTCELLSEPGTGNLIDSQNTGFFENMCLQDSKKCLESQRVDFIVTKNAQVGGLEHRLGSVSIQTCMRKCVESSLVHCRSFQYDQSSKECILMEELSHSYTPSETFDLYEPICLDEKIDLPCQGDYVFEKLANTNLVAEDLISVKMNTTVSECMQMCLNEEHCVSFVFNKAERKCKILPVNRRHEQTRSIVENQFDFYELSCDRNAVLKNQRPVVQVENEQIGQIESQPLITTPIPHIALHSTIPSTPQTNPGNPCDSTRSVLLEKGRTLRIEYRNLHHVNIKSLEQCEALCGETTIPCQTYAYNIRTGDCLLSTLVINKNNRFLFVTQPNPSYELYSYLGRRCGEGQSTTPIPTLISQPVPQTTKIPNFHRVEEFTATMILMEKDFTTQDPTDIDPFDEKPRPHHKHTKVPHIPTSGAFQAFRDPQVSGFEGFPAPPEEKDLNSGSDGIIDIGKELEVHNQEGHRHSDDHVEDGEHETIPSPGEHQERIITHKQRQEQVFTHGQHEDHVTETKEHHDHIVTDRKHHEHGVVHDQNDIHKFHHGAHKDLHDIQSDLHDTHKNNHGTNPHSVDQHEHDANNKGQHIAHVQDVHHDEHKEHNNHDQKPIKHSHIQVASQHDQVKHHHHGAVHRDQTSVVHGNQVAHQEQQRNQQEHQVDHHEQSSNSDSTDNTDGPSNTNTVDVPRRDKTLEKFAPNQIKVQAFCLENGVNVTFHVKDKKYNGAVYAAERFAQCRSFVEMKSSFSIFVARPGVNNNCNAFEEDGLLTAVLVLSNDMVLPYDVTTKDDFFYQITCDYSKGEHSSLVHTGIVVGGPEPRSVMMSSKKNDDTETRVLLRILKNNRPVTNVYIGEKLTAVVEGDIDANRLRVSDCNATRVGGREPKPNSLSLIKDGCSVMPQIMGNIVKGQNGLEAPFTAFRIDGSDQIDIVCSVVVCKTKCEEREAICPPNRPKRAIDHRRGDDQITVDQRLRVLVVDDSAIDSETGNYSPSVFGLLLDSEKNPYCVNSNVLLGMATICILCMLSLVLSIGWFVCQRRNGYTQQHAYSEHYANGRYADKVANGRYADKVDDDWL</sequence>
<dbReference type="Pfam" id="PF25272">
    <property type="entry name" value="VERL_C"/>
    <property type="match status" value="1"/>
</dbReference>
<feature type="chain" id="PRO_5036221208" description="ZP domain-containing protein" evidence="3">
    <location>
        <begin position="22"/>
        <end position="1297"/>
    </location>
</feature>
<feature type="compositionally biased region" description="Basic and acidic residues" evidence="1">
    <location>
        <begin position="879"/>
        <end position="889"/>
    </location>
</feature>
<dbReference type="GO" id="GO:0009653">
    <property type="term" value="P:anatomical structure morphogenesis"/>
    <property type="evidence" value="ECO:0007669"/>
    <property type="project" value="TreeGrafter"/>
</dbReference>
<organism evidence="6 7">
    <name type="scientific">Bursaphelenchus okinawaensis</name>
    <dbReference type="NCBI Taxonomy" id="465554"/>
    <lineage>
        <taxon>Eukaryota</taxon>
        <taxon>Metazoa</taxon>
        <taxon>Ecdysozoa</taxon>
        <taxon>Nematoda</taxon>
        <taxon>Chromadorea</taxon>
        <taxon>Rhabditida</taxon>
        <taxon>Tylenchina</taxon>
        <taxon>Tylenchomorpha</taxon>
        <taxon>Aphelenchoidea</taxon>
        <taxon>Aphelenchoididae</taxon>
        <taxon>Bursaphelenchus</taxon>
    </lineage>
</organism>
<evidence type="ECO:0000256" key="1">
    <source>
        <dbReference type="SAM" id="MobiDB-lite"/>
    </source>
</evidence>
<dbReference type="CDD" id="cd01099">
    <property type="entry name" value="PAN_AP_HGF"/>
    <property type="match status" value="2"/>
</dbReference>
<dbReference type="EMBL" id="CAJFCW020000004">
    <property type="protein sequence ID" value="CAG9114037.1"/>
    <property type="molecule type" value="Genomic_DNA"/>
</dbReference>
<evidence type="ECO:0000313" key="6">
    <source>
        <dbReference type="EMBL" id="CAD5220682.1"/>
    </source>
</evidence>
<feature type="region of interest" description="Disordered" evidence="1">
    <location>
        <begin position="783"/>
        <end position="804"/>
    </location>
</feature>
<feature type="domain" description="Apple" evidence="4">
    <location>
        <begin position="350"/>
        <end position="430"/>
    </location>
</feature>
<evidence type="ECO:0000256" key="2">
    <source>
        <dbReference type="SAM" id="Phobius"/>
    </source>
</evidence>
<reference evidence="6" key="1">
    <citation type="submission" date="2020-09" db="EMBL/GenBank/DDBJ databases">
        <authorList>
            <person name="Kikuchi T."/>
        </authorList>
    </citation>
    <scope>NUCLEOTIDE SEQUENCE</scope>
    <source>
        <strain evidence="6">SH1</strain>
    </source>
</reference>
<feature type="domain" description="Apple" evidence="4">
    <location>
        <begin position="263"/>
        <end position="341"/>
    </location>
</feature>
<feature type="domain" description="Apple" evidence="4">
    <location>
        <begin position="484"/>
        <end position="572"/>
    </location>
</feature>
<feature type="compositionally biased region" description="Low complexity" evidence="1">
    <location>
        <begin position="868"/>
        <end position="878"/>
    </location>
</feature>
<evidence type="ECO:0000256" key="3">
    <source>
        <dbReference type="SAM" id="SignalP"/>
    </source>
</evidence>
<dbReference type="InterPro" id="IPR052774">
    <property type="entry name" value="Celegans_DevNeuronal_Protein"/>
</dbReference>
<dbReference type="PROSITE" id="PS51034">
    <property type="entry name" value="ZP_2"/>
    <property type="match status" value="1"/>
</dbReference>
<keyword evidence="3" id="KW-0732">Signal</keyword>
<dbReference type="Pfam" id="PF00024">
    <property type="entry name" value="PAN_1"/>
    <property type="match status" value="4"/>
</dbReference>
<dbReference type="Gene3D" id="3.50.4.10">
    <property type="entry name" value="Hepatocyte Growth Factor"/>
    <property type="match status" value="3"/>
</dbReference>
<dbReference type="PANTHER" id="PTHR47327:SF19">
    <property type="entry name" value="CUTICLIN-LIKE"/>
    <property type="match status" value="1"/>
</dbReference>
<proteinExistence type="predicted"/>
<feature type="domain" description="Apple" evidence="4">
    <location>
        <begin position="179"/>
        <end position="256"/>
    </location>
</feature>
<keyword evidence="2" id="KW-1133">Transmembrane helix</keyword>
<feature type="transmembrane region" description="Helical" evidence="2">
    <location>
        <begin position="1234"/>
        <end position="1258"/>
    </location>
</feature>
<keyword evidence="2" id="KW-0812">Transmembrane</keyword>
<name>A0A811KYR9_9BILA</name>
<dbReference type="PANTHER" id="PTHR47327">
    <property type="entry name" value="FI18240P1-RELATED"/>
    <property type="match status" value="1"/>
</dbReference>
<dbReference type="SUPFAM" id="SSF57414">
    <property type="entry name" value="Hairpin loop containing domain-like"/>
    <property type="match status" value="4"/>
</dbReference>
<feature type="region of interest" description="Disordered" evidence="1">
    <location>
        <begin position="821"/>
        <end position="913"/>
    </location>
</feature>
<evidence type="ECO:0000313" key="7">
    <source>
        <dbReference type="Proteomes" id="UP000614601"/>
    </source>
</evidence>
<evidence type="ECO:0008006" key="8">
    <source>
        <dbReference type="Google" id="ProtNLM"/>
    </source>
</evidence>
<keyword evidence="2" id="KW-0472">Membrane</keyword>
<dbReference type="InterPro" id="IPR001507">
    <property type="entry name" value="ZP_dom"/>
</dbReference>
<dbReference type="InterPro" id="IPR057371">
    <property type="entry name" value="VERL_C"/>
</dbReference>
<protein>
    <recommendedName>
        <fullName evidence="8">ZP domain-containing protein</fullName>
    </recommendedName>
</protein>